<keyword evidence="4" id="KW-1185">Reference proteome</keyword>
<dbReference type="SUPFAM" id="SSF51658">
    <property type="entry name" value="Xylose isomerase-like"/>
    <property type="match status" value="1"/>
</dbReference>
<organism evidence="3 4">
    <name type="scientific">Ketogulonicigenium robustum</name>
    <dbReference type="NCBI Taxonomy" id="92947"/>
    <lineage>
        <taxon>Bacteria</taxon>
        <taxon>Pseudomonadati</taxon>
        <taxon>Pseudomonadota</taxon>
        <taxon>Alphaproteobacteria</taxon>
        <taxon>Rhodobacterales</taxon>
        <taxon>Roseobacteraceae</taxon>
        <taxon>Ketogulonicigenium</taxon>
    </lineage>
</organism>
<dbReference type="InterPro" id="IPR013022">
    <property type="entry name" value="Xyl_isomerase-like_TIM-brl"/>
</dbReference>
<geneLocation type="plasmid" evidence="3">
    <name>unnamed1</name>
</geneLocation>
<protein>
    <submittedName>
        <fullName evidence="3">Xylose isomerase domain protein TIM barrel</fullName>
    </submittedName>
</protein>
<dbReference type="InterPro" id="IPR036237">
    <property type="entry name" value="Xyl_isomerase-like_sf"/>
</dbReference>
<proteinExistence type="predicted"/>
<evidence type="ECO:0000313" key="4">
    <source>
        <dbReference type="Proteomes" id="UP000242447"/>
    </source>
</evidence>
<dbReference type="GO" id="GO:0016853">
    <property type="term" value="F:isomerase activity"/>
    <property type="evidence" value="ECO:0007669"/>
    <property type="project" value="UniProtKB-KW"/>
</dbReference>
<dbReference type="InterPro" id="IPR050312">
    <property type="entry name" value="IolE/XylAMocC-like"/>
</dbReference>
<feature type="domain" description="Xylose isomerase-like TIM barrel" evidence="2">
    <location>
        <begin position="49"/>
        <end position="273"/>
    </location>
</feature>
<dbReference type="KEGG" id="kro:BVG79_p1000154"/>
<accession>A0A1W6P3A5</accession>
<dbReference type="RefSeq" id="WP_085787529.1">
    <property type="nucleotide sequence ID" value="NZ_CP019938.1"/>
</dbReference>
<dbReference type="PANTHER" id="PTHR12110:SF41">
    <property type="entry name" value="INOSOSE DEHYDRATASE"/>
    <property type="match status" value="1"/>
</dbReference>
<feature type="signal peptide" evidence="1">
    <location>
        <begin position="1"/>
        <end position="22"/>
    </location>
</feature>
<dbReference type="Proteomes" id="UP000242447">
    <property type="component" value="Plasmid unnamed1"/>
</dbReference>
<evidence type="ECO:0000256" key="1">
    <source>
        <dbReference type="SAM" id="SignalP"/>
    </source>
</evidence>
<name>A0A1W6P3A5_9RHOB</name>
<keyword evidence="3" id="KW-0614">Plasmid</keyword>
<evidence type="ECO:0000313" key="3">
    <source>
        <dbReference type="EMBL" id="ARO15956.1"/>
    </source>
</evidence>
<sequence>MKYIKPIAIAALSTTIALPVVAQDRTVGDLPIAAQMFTMRNFGTLDEQLAAVAAAGVTAVETVGFQGVSADELKALLDKHGIIAMSTHAQLADLRDNLDAVIAFNKAIDNDVLTVPYLAEDQRPTDAAGWAELGTELGEIAASVAAQDMQLAYHNHAFELDEYDGKTGLEILFDAAGDGLHAEIDVAWVARAGFDPAEFLGRFDGRLFAIHAKDNYPEGEGEAERGFAIIGTGTLDFDTILPAAEAAGAKWFVIEHDMPVDAAVVVKDGAAYLLEHLPASVTR</sequence>
<dbReference type="Pfam" id="PF01261">
    <property type="entry name" value="AP_endonuc_2"/>
    <property type="match status" value="1"/>
</dbReference>
<dbReference type="PANTHER" id="PTHR12110">
    <property type="entry name" value="HYDROXYPYRUVATE ISOMERASE"/>
    <property type="match status" value="1"/>
</dbReference>
<dbReference type="EMBL" id="CP019938">
    <property type="protein sequence ID" value="ARO15956.1"/>
    <property type="molecule type" value="Genomic_DNA"/>
</dbReference>
<gene>
    <name evidence="3" type="ORF">BVG79_p1000154</name>
</gene>
<feature type="chain" id="PRO_5013162310" evidence="1">
    <location>
        <begin position="23"/>
        <end position="283"/>
    </location>
</feature>
<dbReference type="OrthoDB" id="9798407at2"/>
<keyword evidence="1" id="KW-0732">Signal</keyword>
<reference evidence="3 4" key="1">
    <citation type="submission" date="2017-02" db="EMBL/GenBank/DDBJ databases">
        <title>Ketogulonicigenium robustum SPU B003 Genome sequencing and assembly.</title>
        <authorList>
            <person name="Li Y."/>
            <person name="Liu L."/>
            <person name="Wang C."/>
            <person name="Zhang M."/>
            <person name="Zhang T."/>
            <person name="Zhang Y."/>
        </authorList>
    </citation>
    <scope>NUCLEOTIDE SEQUENCE [LARGE SCALE GENOMIC DNA]</scope>
    <source>
        <strain evidence="3 4">SPU_B003</strain>
        <plasmid evidence="3 4">unnamed1</plasmid>
    </source>
</reference>
<dbReference type="AlphaFoldDB" id="A0A1W6P3A5"/>
<dbReference type="Gene3D" id="3.20.20.150">
    <property type="entry name" value="Divalent-metal-dependent TIM barrel enzymes"/>
    <property type="match status" value="1"/>
</dbReference>
<keyword evidence="3" id="KW-0413">Isomerase</keyword>
<evidence type="ECO:0000259" key="2">
    <source>
        <dbReference type="Pfam" id="PF01261"/>
    </source>
</evidence>